<dbReference type="OrthoDB" id="9980630at2759"/>
<dbReference type="PANTHER" id="PTHR34349:SF1">
    <property type="entry name" value="PROTEIN PHOSPHATASE 1 REGULATORY SUBUNIT 32"/>
    <property type="match status" value="1"/>
</dbReference>
<dbReference type="EMBL" id="KB202544">
    <property type="protein sequence ID" value="ESO89754.1"/>
    <property type="molecule type" value="Genomic_DNA"/>
</dbReference>
<evidence type="ECO:0000313" key="2">
    <source>
        <dbReference type="Proteomes" id="UP000030746"/>
    </source>
</evidence>
<dbReference type="GO" id="GO:0019902">
    <property type="term" value="F:phosphatase binding"/>
    <property type="evidence" value="ECO:0007669"/>
    <property type="project" value="TreeGrafter"/>
</dbReference>
<evidence type="ECO:0000313" key="1">
    <source>
        <dbReference type="EMBL" id="ESO89754.1"/>
    </source>
</evidence>
<protein>
    <submittedName>
        <fullName evidence="1">Uncharacterized protein</fullName>
    </submittedName>
</protein>
<gene>
    <name evidence="1" type="ORF">LOTGIDRAFT_204303</name>
</gene>
<dbReference type="Proteomes" id="UP000030746">
    <property type="component" value="Unassembled WGS sequence"/>
</dbReference>
<dbReference type="InterPro" id="IPR031410">
    <property type="entry name" value="SAXO4"/>
</dbReference>
<keyword evidence="2" id="KW-1185">Reference proteome</keyword>
<dbReference type="KEGG" id="lgi:LOTGIDRAFT_204303"/>
<dbReference type="PANTHER" id="PTHR34349">
    <property type="entry name" value="PROTEIN PHOSPHATASE 1 REGULATORY SUBUNIT 32"/>
    <property type="match status" value="1"/>
</dbReference>
<dbReference type="RefSeq" id="XP_009059546.1">
    <property type="nucleotide sequence ID" value="XM_009061298.1"/>
</dbReference>
<dbReference type="OMA" id="TTYNQRY"/>
<dbReference type="STRING" id="225164.V4BLT5"/>
<dbReference type="AlphaFoldDB" id="V4BLT5"/>
<accession>V4BLT5</accession>
<dbReference type="CTD" id="20245698"/>
<sequence>MGSLPQGSRNAHINQSYGPDTNVMKFYVTENSTKYGKQWENFKPRTTRHTGTGYLSNFRPGVYYSQRLDEVDNPAMGNIVAKNYHTVTQRDFLPYQENSGNEIFPGHVHQTGTGFIRDNNVVKHTKIGAVSPIDALPSYKPLLHRLKGKDPVEMENHGYGPKYMVSETQEKYKGRRNPDDNRRFKTIGTQETTGFTNGYGVEPITYNPSSAYKKDGSEFYTTRPTGTSIMKTDYLPSRYPFGDEKLPHISNEAEKGSGFTREKAKPLYVHRVMGHAYDHADDMPNLRAEKIKKSDPAEYLNTIHPNNHTSVNSDIFKGAKNPELDKLNRTAVGPRERSGFSGNNEPLVTIADDRQRFVTHYMTRFLDENPQGIGREGHCRGGAQLQKADGFTKSTSVHANDPRVEHVPLRDIEPYVSRSIKARDPFYTNDLHSTLITAE</sequence>
<name>V4BLT5_LOTGI</name>
<dbReference type="GeneID" id="20245698"/>
<reference evidence="1 2" key="1">
    <citation type="journal article" date="2013" name="Nature">
        <title>Insights into bilaterian evolution from three spiralian genomes.</title>
        <authorList>
            <person name="Simakov O."/>
            <person name="Marletaz F."/>
            <person name="Cho S.J."/>
            <person name="Edsinger-Gonzales E."/>
            <person name="Havlak P."/>
            <person name="Hellsten U."/>
            <person name="Kuo D.H."/>
            <person name="Larsson T."/>
            <person name="Lv J."/>
            <person name="Arendt D."/>
            <person name="Savage R."/>
            <person name="Osoegawa K."/>
            <person name="de Jong P."/>
            <person name="Grimwood J."/>
            <person name="Chapman J.A."/>
            <person name="Shapiro H."/>
            <person name="Aerts A."/>
            <person name="Otillar R.P."/>
            <person name="Terry A.Y."/>
            <person name="Boore J.L."/>
            <person name="Grigoriev I.V."/>
            <person name="Lindberg D.R."/>
            <person name="Seaver E.C."/>
            <person name="Weisblat D.A."/>
            <person name="Putnam N.H."/>
            <person name="Rokhsar D.S."/>
        </authorList>
    </citation>
    <scope>NUCLEOTIDE SEQUENCE [LARGE SCALE GENOMIC DNA]</scope>
</reference>
<dbReference type="Pfam" id="PF15691">
    <property type="entry name" value="PPP1R32"/>
    <property type="match status" value="1"/>
</dbReference>
<organism evidence="1 2">
    <name type="scientific">Lottia gigantea</name>
    <name type="common">Giant owl limpet</name>
    <dbReference type="NCBI Taxonomy" id="225164"/>
    <lineage>
        <taxon>Eukaryota</taxon>
        <taxon>Metazoa</taxon>
        <taxon>Spiralia</taxon>
        <taxon>Lophotrochozoa</taxon>
        <taxon>Mollusca</taxon>
        <taxon>Gastropoda</taxon>
        <taxon>Patellogastropoda</taxon>
        <taxon>Lottioidea</taxon>
        <taxon>Lottiidae</taxon>
        <taxon>Lottia</taxon>
    </lineage>
</organism>
<dbReference type="HOGENOM" id="CLU_686162_0_0_1"/>
<proteinExistence type="predicted"/>